<dbReference type="InterPro" id="IPR000551">
    <property type="entry name" value="MerR-type_HTH_dom"/>
</dbReference>
<dbReference type="PROSITE" id="PS00552">
    <property type="entry name" value="HTH_MERR_1"/>
    <property type="match status" value="1"/>
</dbReference>
<evidence type="ECO:0000256" key="3">
    <source>
        <dbReference type="ARBA" id="ARBA00023125"/>
    </source>
</evidence>
<dbReference type="KEGG" id="eha:Ethha_1508"/>
<reference evidence="7 8" key="1">
    <citation type="submission" date="2010-12" db="EMBL/GenBank/DDBJ databases">
        <title>Complete sequence of Ethanoligenens harbinense YUAN-3.</title>
        <authorList>
            <person name="Lucas S."/>
            <person name="Copeland A."/>
            <person name="Lapidus A."/>
            <person name="Cheng J.-F."/>
            <person name="Bruce D."/>
            <person name="Goodwin L."/>
            <person name="Pitluck S."/>
            <person name="Chertkov O."/>
            <person name="Misra M."/>
            <person name="Detter J.C."/>
            <person name="Han C."/>
            <person name="Tapia R."/>
            <person name="Land M."/>
            <person name="Hauser L."/>
            <person name="Jeffries C."/>
            <person name="Kyrpides N."/>
            <person name="Ivanova N."/>
            <person name="Mikhailova N."/>
            <person name="Wang A."/>
            <person name="Mouttaki H."/>
            <person name="He Z."/>
            <person name="Zhou J."/>
            <person name="Hemme C.L."/>
            <person name="Woyke T."/>
        </authorList>
    </citation>
    <scope>NUCLEOTIDE SEQUENCE [LARGE SCALE GENOMIC DNA]</scope>
    <source>
        <strain evidence="8">DSM 18485 / JCM 12961 / CGMCC 1.5033 / YUAN-3</strain>
    </source>
</reference>
<dbReference type="Pfam" id="PF13411">
    <property type="entry name" value="MerR_1"/>
    <property type="match status" value="1"/>
</dbReference>
<evidence type="ECO:0000256" key="1">
    <source>
        <dbReference type="ARBA" id="ARBA00022491"/>
    </source>
</evidence>
<dbReference type="PANTHER" id="PTHR30204">
    <property type="entry name" value="REDOX-CYCLING DRUG-SENSING TRANSCRIPTIONAL ACTIVATOR SOXR"/>
    <property type="match status" value="1"/>
</dbReference>
<gene>
    <name evidence="7" type="ordered locus">Ethha_1508</name>
</gene>
<dbReference type="STRING" id="663278.Ethha_1508"/>
<dbReference type="InterPro" id="IPR047057">
    <property type="entry name" value="MerR_fam"/>
</dbReference>
<dbReference type="RefSeq" id="WP_013485400.1">
    <property type="nucleotide sequence ID" value="NC_014828.1"/>
</dbReference>
<keyword evidence="4" id="KW-0804">Transcription</keyword>
<evidence type="ECO:0000256" key="2">
    <source>
        <dbReference type="ARBA" id="ARBA00023015"/>
    </source>
</evidence>
<dbReference type="GO" id="GO:0003700">
    <property type="term" value="F:DNA-binding transcription factor activity"/>
    <property type="evidence" value="ECO:0007669"/>
    <property type="project" value="InterPro"/>
</dbReference>
<sequence>MSYKISEIAKLTNLTTRTVRYYEGLGLLGKRENRPNGQIRSFDNMDLARLKKIQTLKDLGLSLEEIGQIIELYFTDGQVLEGKRQVIQILKGHIQAAEGKIEELTEFKRECERNILKLEAIIAKSHSEKE</sequence>
<dbReference type="PROSITE" id="PS50937">
    <property type="entry name" value="HTH_MERR_2"/>
    <property type="match status" value="1"/>
</dbReference>
<name>E6U7M2_ETHHY</name>
<dbReference type="PANTHER" id="PTHR30204:SF69">
    <property type="entry name" value="MERR-FAMILY TRANSCRIPTIONAL REGULATOR"/>
    <property type="match status" value="1"/>
</dbReference>
<dbReference type="SUPFAM" id="SSF46955">
    <property type="entry name" value="Putative DNA-binding domain"/>
    <property type="match status" value="1"/>
</dbReference>
<feature type="coiled-coil region" evidence="5">
    <location>
        <begin position="94"/>
        <end position="121"/>
    </location>
</feature>
<evidence type="ECO:0000256" key="5">
    <source>
        <dbReference type="SAM" id="Coils"/>
    </source>
</evidence>
<evidence type="ECO:0000259" key="6">
    <source>
        <dbReference type="PROSITE" id="PS50937"/>
    </source>
</evidence>
<keyword evidence="8" id="KW-1185">Reference proteome</keyword>
<dbReference type="Gene3D" id="1.10.1660.10">
    <property type="match status" value="1"/>
</dbReference>
<keyword evidence="3" id="KW-0238">DNA-binding</keyword>
<keyword evidence="5" id="KW-0175">Coiled coil</keyword>
<evidence type="ECO:0000256" key="4">
    <source>
        <dbReference type="ARBA" id="ARBA00023163"/>
    </source>
</evidence>
<evidence type="ECO:0000313" key="8">
    <source>
        <dbReference type="Proteomes" id="UP000001551"/>
    </source>
</evidence>
<keyword evidence="2" id="KW-0805">Transcription regulation</keyword>
<dbReference type="eggNOG" id="COG0789">
    <property type="taxonomic scope" value="Bacteria"/>
</dbReference>
<dbReference type="HOGENOM" id="CLU_060077_3_2_9"/>
<organism evidence="7 8">
    <name type="scientific">Ethanoligenens harbinense (strain DSM 18485 / JCM 12961 / CGMCC 1.5033 / YUAN-3)</name>
    <dbReference type="NCBI Taxonomy" id="663278"/>
    <lineage>
        <taxon>Bacteria</taxon>
        <taxon>Bacillati</taxon>
        <taxon>Bacillota</taxon>
        <taxon>Clostridia</taxon>
        <taxon>Eubacteriales</taxon>
        <taxon>Oscillospiraceae</taxon>
        <taxon>Ethanoligenens</taxon>
    </lineage>
</organism>
<dbReference type="EMBL" id="CP002400">
    <property type="protein sequence ID" value="ADU27045.1"/>
    <property type="molecule type" value="Genomic_DNA"/>
</dbReference>
<protein>
    <submittedName>
        <fullName evidence="7">Transcriptional regulator, MerR family</fullName>
    </submittedName>
</protein>
<dbReference type="SMART" id="SM00422">
    <property type="entry name" value="HTH_MERR"/>
    <property type="match status" value="1"/>
</dbReference>
<accession>E6U7M2</accession>
<dbReference type="Proteomes" id="UP000001551">
    <property type="component" value="Chromosome"/>
</dbReference>
<evidence type="ECO:0000313" key="7">
    <source>
        <dbReference type="EMBL" id="ADU27045.1"/>
    </source>
</evidence>
<keyword evidence="1" id="KW-0678">Repressor</keyword>
<dbReference type="GO" id="GO:0003677">
    <property type="term" value="F:DNA binding"/>
    <property type="evidence" value="ECO:0007669"/>
    <property type="project" value="UniProtKB-KW"/>
</dbReference>
<dbReference type="AlphaFoldDB" id="E6U7M2"/>
<feature type="domain" description="HTH merR-type" evidence="6">
    <location>
        <begin position="1"/>
        <end position="72"/>
    </location>
</feature>
<dbReference type="InterPro" id="IPR009061">
    <property type="entry name" value="DNA-bd_dom_put_sf"/>
</dbReference>
<proteinExistence type="predicted"/>